<dbReference type="EMBL" id="KN834793">
    <property type="protein sequence ID" value="KIK57130.1"/>
    <property type="molecule type" value="Genomic_DNA"/>
</dbReference>
<protein>
    <submittedName>
        <fullName evidence="2">Uncharacterized protein</fullName>
    </submittedName>
</protein>
<keyword evidence="3" id="KW-1185">Reference proteome</keyword>
<organism evidence="2 3">
    <name type="scientific">Collybiopsis luxurians FD-317 M1</name>
    <dbReference type="NCBI Taxonomy" id="944289"/>
    <lineage>
        <taxon>Eukaryota</taxon>
        <taxon>Fungi</taxon>
        <taxon>Dikarya</taxon>
        <taxon>Basidiomycota</taxon>
        <taxon>Agaricomycotina</taxon>
        <taxon>Agaricomycetes</taxon>
        <taxon>Agaricomycetidae</taxon>
        <taxon>Agaricales</taxon>
        <taxon>Marasmiineae</taxon>
        <taxon>Omphalotaceae</taxon>
        <taxon>Collybiopsis</taxon>
        <taxon>Collybiopsis luxurians</taxon>
    </lineage>
</organism>
<dbReference type="AlphaFoldDB" id="A0A0D0B1U3"/>
<dbReference type="Proteomes" id="UP000053593">
    <property type="component" value="Unassembled WGS sequence"/>
</dbReference>
<dbReference type="OrthoDB" id="3014488at2759"/>
<proteinExistence type="predicted"/>
<feature type="compositionally biased region" description="Basic and acidic residues" evidence="1">
    <location>
        <begin position="211"/>
        <end position="231"/>
    </location>
</feature>
<feature type="region of interest" description="Disordered" evidence="1">
    <location>
        <begin position="210"/>
        <end position="231"/>
    </location>
</feature>
<evidence type="ECO:0000313" key="3">
    <source>
        <dbReference type="Proteomes" id="UP000053593"/>
    </source>
</evidence>
<evidence type="ECO:0000256" key="1">
    <source>
        <dbReference type="SAM" id="MobiDB-lite"/>
    </source>
</evidence>
<name>A0A0D0B1U3_9AGAR</name>
<dbReference type="HOGENOM" id="CLU_808906_0_0_1"/>
<sequence length="366" mass="41883">MDSAVETKSVTELLQYLDGNDNYKDCKVIAVTHSKNMDSLVLHEYLHINIYNEKTRHWRRLIAERQTAQDQVVIGLWPWAQSSLLSSSAGYRGSSSGSSGSSSSSIGGDNQPLPLLLRNMTFKPPLSLNLKDVARVLLHIHHKREKYRFYDFNCFWYADLVFTTLRAWGRDSYTEWEWIKYRASALISPWKRTELREAAVAFQSKLATDPYRGEKSGKDASDENKSEEDRVECVTNDVIEDEIKGDDLVMRALKEIDFVKNLDKSAIHRTTADRKKELKAFTTAVLADSEKEKNLEVFKSRVSGEPPEFEEDDDPIFEQLKDALEEIEVDAMTEQEEADYEKALQVFAGDVLKELANEVSYESGQK</sequence>
<gene>
    <name evidence="2" type="ORF">GYMLUDRAFT_87122</name>
</gene>
<reference evidence="2 3" key="1">
    <citation type="submission" date="2014-04" db="EMBL/GenBank/DDBJ databases">
        <title>Evolutionary Origins and Diversification of the Mycorrhizal Mutualists.</title>
        <authorList>
            <consortium name="DOE Joint Genome Institute"/>
            <consortium name="Mycorrhizal Genomics Consortium"/>
            <person name="Kohler A."/>
            <person name="Kuo A."/>
            <person name="Nagy L.G."/>
            <person name="Floudas D."/>
            <person name="Copeland A."/>
            <person name="Barry K.W."/>
            <person name="Cichocki N."/>
            <person name="Veneault-Fourrey C."/>
            <person name="LaButti K."/>
            <person name="Lindquist E.A."/>
            <person name="Lipzen A."/>
            <person name="Lundell T."/>
            <person name="Morin E."/>
            <person name="Murat C."/>
            <person name="Riley R."/>
            <person name="Ohm R."/>
            <person name="Sun H."/>
            <person name="Tunlid A."/>
            <person name="Henrissat B."/>
            <person name="Grigoriev I.V."/>
            <person name="Hibbett D.S."/>
            <person name="Martin F."/>
        </authorList>
    </citation>
    <scope>NUCLEOTIDE SEQUENCE [LARGE SCALE GENOMIC DNA]</scope>
    <source>
        <strain evidence="2 3">FD-317 M1</strain>
    </source>
</reference>
<accession>A0A0D0B1U3</accession>
<evidence type="ECO:0000313" key="2">
    <source>
        <dbReference type="EMBL" id="KIK57130.1"/>
    </source>
</evidence>